<evidence type="ECO:0000313" key="3">
    <source>
        <dbReference type="Proteomes" id="UP000619079"/>
    </source>
</evidence>
<evidence type="ECO:0000256" key="1">
    <source>
        <dbReference type="SAM" id="SignalP"/>
    </source>
</evidence>
<keyword evidence="1" id="KW-0732">Signal</keyword>
<dbReference type="AlphaFoldDB" id="A0A8J7J0R3"/>
<proteinExistence type="predicted"/>
<dbReference type="Proteomes" id="UP000619079">
    <property type="component" value="Unassembled WGS sequence"/>
</dbReference>
<dbReference type="EMBL" id="JAELVR010000001">
    <property type="protein sequence ID" value="MBJ6370250.1"/>
    <property type="molecule type" value="Genomic_DNA"/>
</dbReference>
<feature type="chain" id="PRO_5035235607" evidence="1">
    <location>
        <begin position="26"/>
        <end position="120"/>
    </location>
</feature>
<protein>
    <submittedName>
        <fullName evidence="2">Excinuclease ABC subunit A</fullName>
    </submittedName>
</protein>
<reference evidence="2" key="1">
    <citation type="submission" date="2020-12" db="EMBL/GenBank/DDBJ databases">
        <title>Sedimentitalea sp. nov., isolated from sand in Incheon.</title>
        <authorList>
            <person name="Kim W."/>
        </authorList>
    </citation>
    <scope>NUCLEOTIDE SEQUENCE</scope>
    <source>
        <strain evidence="2">CAU 1593</strain>
    </source>
</reference>
<organism evidence="2 3">
    <name type="scientific">Sedimentitalea arenosa</name>
    <dbReference type="NCBI Taxonomy" id="2798803"/>
    <lineage>
        <taxon>Bacteria</taxon>
        <taxon>Pseudomonadati</taxon>
        <taxon>Pseudomonadota</taxon>
        <taxon>Alphaproteobacteria</taxon>
        <taxon>Rhodobacterales</taxon>
        <taxon>Paracoccaceae</taxon>
        <taxon>Sedimentitalea</taxon>
    </lineage>
</organism>
<dbReference type="RefSeq" id="WP_199023015.1">
    <property type="nucleotide sequence ID" value="NZ_JAELVR010000001.1"/>
</dbReference>
<dbReference type="Gene3D" id="3.10.450.160">
    <property type="entry name" value="inner membrane protein cigr"/>
    <property type="match status" value="1"/>
</dbReference>
<gene>
    <name evidence="2" type="ORF">JF290_01815</name>
</gene>
<comment type="caution">
    <text evidence="2">The sequence shown here is derived from an EMBL/GenBank/DDBJ whole genome shotgun (WGS) entry which is preliminary data.</text>
</comment>
<keyword evidence="3" id="KW-1185">Reference proteome</keyword>
<sequence length="120" mass="13119">MTSSLKFMLVALSVGVAATATVSHAKNAKHAAAASCPPGLAKKNPPCVPPGQAKKYIGTPEHRKYRIGDRIDDDYFWIESPGRYGLRKGSYVRAGDYVYRVNRETREVLNLIGAVIDVLD</sequence>
<name>A0A8J7J0R3_9RHOB</name>
<accession>A0A8J7J0R3</accession>
<feature type="signal peptide" evidence="1">
    <location>
        <begin position="1"/>
        <end position="25"/>
    </location>
</feature>
<evidence type="ECO:0000313" key="2">
    <source>
        <dbReference type="EMBL" id="MBJ6370250.1"/>
    </source>
</evidence>